<protein>
    <recommendedName>
        <fullName evidence="1">SCP domain-containing protein</fullName>
    </recommendedName>
</protein>
<dbReference type="EMBL" id="UYRV01012518">
    <property type="protein sequence ID" value="VDK58964.1"/>
    <property type="molecule type" value="Genomic_DNA"/>
</dbReference>
<proteinExistence type="predicted"/>
<sequence>MLGNTDDQVEYHKVVKKVLNQQFEIDLEHFAMLAYANVADIGCAYRICPDNDNYIHCVNSAG</sequence>
<dbReference type="AlphaFoldDB" id="A0A3P6SVF8"/>
<organism evidence="2 3">
    <name type="scientific">Cylicostephanus goldi</name>
    <name type="common">Nematode worm</name>
    <dbReference type="NCBI Taxonomy" id="71465"/>
    <lineage>
        <taxon>Eukaryota</taxon>
        <taxon>Metazoa</taxon>
        <taxon>Ecdysozoa</taxon>
        <taxon>Nematoda</taxon>
        <taxon>Chromadorea</taxon>
        <taxon>Rhabditida</taxon>
        <taxon>Rhabditina</taxon>
        <taxon>Rhabditomorpha</taxon>
        <taxon>Strongyloidea</taxon>
        <taxon>Strongylidae</taxon>
        <taxon>Cylicostephanus</taxon>
    </lineage>
</organism>
<gene>
    <name evidence="2" type="ORF">CGOC_LOCUS4497</name>
</gene>
<feature type="domain" description="SCP" evidence="1">
    <location>
        <begin position="5"/>
        <end position="57"/>
    </location>
</feature>
<reference evidence="2 3" key="1">
    <citation type="submission" date="2018-11" db="EMBL/GenBank/DDBJ databases">
        <authorList>
            <consortium name="Pathogen Informatics"/>
        </authorList>
    </citation>
    <scope>NUCLEOTIDE SEQUENCE [LARGE SCALE GENOMIC DNA]</scope>
</reference>
<dbReference type="SUPFAM" id="SSF55797">
    <property type="entry name" value="PR-1-like"/>
    <property type="match status" value="1"/>
</dbReference>
<dbReference type="Pfam" id="PF00188">
    <property type="entry name" value="CAP"/>
    <property type="match status" value="1"/>
</dbReference>
<evidence type="ECO:0000313" key="3">
    <source>
        <dbReference type="Proteomes" id="UP000271889"/>
    </source>
</evidence>
<dbReference type="InterPro" id="IPR035940">
    <property type="entry name" value="CAP_sf"/>
</dbReference>
<dbReference type="Proteomes" id="UP000271889">
    <property type="component" value="Unassembled WGS sequence"/>
</dbReference>
<evidence type="ECO:0000259" key="1">
    <source>
        <dbReference type="Pfam" id="PF00188"/>
    </source>
</evidence>
<name>A0A3P6SVF8_CYLGO</name>
<keyword evidence="3" id="KW-1185">Reference proteome</keyword>
<accession>A0A3P6SVF8</accession>
<evidence type="ECO:0000313" key="2">
    <source>
        <dbReference type="EMBL" id="VDK58964.1"/>
    </source>
</evidence>
<dbReference type="InterPro" id="IPR014044">
    <property type="entry name" value="CAP_dom"/>
</dbReference>
<dbReference type="Gene3D" id="3.40.33.10">
    <property type="entry name" value="CAP"/>
    <property type="match status" value="1"/>
</dbReference>